<dbReference type="Proteomes" id="UP001279734">
    <property type="component" value="Unassembled WGS sequence"/>
</dbReference>
<protein>
    <submittedName>
        <fullName evidence="2">Uncharacterized protein</fullName>
    </submittedName>
</protein>
<reference evidence="2" key="1">
    <citation type="submission" date="2023-05" db="EMBL/GenBank/DDBJ databases">
        <title>Nepenthes gracilis genome sequencing.</title>
        <authorList>
            <person name="Fukushima K."/>
        </authorList>
    </citation>
    <scope>NUCLEOTIDE SEQUENCE</scope>
    <source>
        <strain evidence="2">SING2019-196</strain>
    </source>
</reference>
<keyword evidence="1" id="KW-0812">Transmembrane</keyword>
<name>A0AAD3S812_NEPGR</name>
<dbReference type="EMBL" id="BSYO01000006">
    <property type="protein sequence ID" value="GMH06094.1"/>
    <property type="molecule type" value="Genomic_DNA"/>
</dbReference>
<evidence type="ECO:0000313" key="2">
    <source>
        <dbReference type="EMBL" id="GMH06094.1"/>
    </source>
</evidence>
<proteinExistence type="predicted"/>
<keyword evidence="3" id="KW-1185">Reference proteome</keyword>
<feature type="transmembrane region" description="Helical" evidence="1">
    <location>
        <begin position="49"/>
        <end position="70"/>
    </location>
</feature>
<evidence type="ECO:0000313" key="3">
    <source>
        <dbReference type="Proteomes" id="UP001279734"/>
    </source>
</evidence>
<keyword evidence="1" id="KW-1133">Transmembrane helix</keyword>
<feature type="transmembrane region" description="Helical" evidence="1">
    <location>
        <begin position="17"/>
        <end position="42"/>
    </location>
</feature>
<dbReference type="AlphaFoldDB" id="A0AAD3S812"/>
<organism evidence="2 3">
    <name type="scientific">Nepenthes gracilis</name>
    <name type="common">Slender pitcher plant</name>
    <dbReference type="NCBI Taxonomy" id="150966"/>
    <lineage>
        <taxon>Eukaryota</taxon>
        <taxon>Viridiplantae</taxon>
        <taxon>Streptophyta</taxon>
        <taxon>Embryophyta</taxon>
        <taxon>Tracheophyta</taxon>
        <taxon>Spermatophyta</taxon>
        <taxon>Magnoliopsida</taxon>
        <taxon>eudicotyledons</taxon>
        <taxon>Gunneridae</taxon>
        <taxon>Pentapetalae</taxon>
        <taxon>Caryophyllales</taxon>
        <taxon>Nepenthaceae</taxon>
        <taxon>Nepenthes</taxon>
    </lineage>
</organism>
<evidence type="ECO:0000256" key="1">
    <source>
        <dbReference type="SAM" id="Phobius"/>
    </source>
</evidence>
<accession>A0AAD3S812</accession>
<gene>
    <name evidence="2" type="ORF">Nepgr_007934</name>
</gene>
<keyword evidence="1" id="KW-0472">Membrane</keyword>
<comment type="caution">
    <text evidence="2">The sequence shown here is derived from an EMBL/GenBank/DDBJ whole genome shotgun (WGS) entry which is preliminary data.</text>
</comment>
<sequence length="114" mass="12973">MTWIAEKGYLELQFLQWMIMLLLILLQFFLADGLCSSLFLWLNKGWQRCIHCSLMVLCFVGWVDVVLNVAPTKLLLGLVARVVQLMELGLGMLPPLFWVSHLPYGCGWGCTVVV</sequence>